<protein>
    <submittedName>
        <fullName evidence="3">Vanomycin resistance protein VanB</fullName>
    </submittedName>
</protein>
<evidence type="ECO:0000256" key="1">
    <source>
        <dbReference type="SAM" id="SignalP"/>
    </source>
</evidence>
<dbReference type="RefSeq" id="WP_190250940.1">
    <property type="nucleotide sequence ID" value="NZ_BMPI01000015.1"/>
</dbReference>
<reference evidence="3" key="2">
    <citation type="submission" date="2020-09" db="EMBL/GenBank/DDBJ databases">
        <authorList>
            <person name="Sun Q."/>
            <person name="Ohkuma M."/>
        </authorList>
    </citation>
    <scope>NUCLEOTIDE SEQUENCE</scope>
    <source>
        <strain evidence="3">JCM 19831</strain>
    </source>
</reference>
<feature type="signal peptide" evidence="1">
    <location>
        <begin position="1"/>
        <end position="41"/>
    </location>
</feature>
<dbReference type="PANTHER" id="PTHR35788:SF1">
    <property type="entry name" value="EXPORTED PROTEIN"/>
    <property type="match status" value="1"/>
</dbReference>
<dbReference type="AlphaFoldDB" id="A0A917WTL8"/>
<dbReference type="Proteomes" id="UP000642070">
    <property type="component" value="Unassembled WGS sequence"/>
</dbReference>
<feature type="chain" id="PRO_5039607127" evidence="1">
    <location>
        <begin position="42"/>
        <end position="569"/>
    </location>
</feature>
<sequence length="569" mass="60964">MAIEVRTRPVVPLVVRRARARRRRRLVIAVTLLVVAPGLAAASTYTSDVDRGVHVLGVDLGGMSRDEAAARLRALDTAAPVDVRVGTATATVDPAAVGLRLDVGATVERAERATPGPFAWLLGGISVEPVIHVDAPKLYDALMVHLGAQGDAPVMPAVRFERQHPVAVYPVSGRGIDRDAVAGLAERGWLRGRPIEFPVVDLVPRSSRADVDRLVAELAAPAVAAPLVLVTPRGDVTVPATAIATALRMEPDDEGRIEPTVDAAALRQSIKASLAKVEVPATDATFQIVGGRPVIKREQDGRQVDLSPGPILAGLRGTATPRRVQAGLVPATAKTTAAELGRLGIAEQVSTFTTKFVAGQPRVVNIRTMAEALRGALVRPGETFSLNDHVGERSRAKGYVDAPGIEDGKIKSSPGGGVSQVATTLFNAAYYAGLEDVEHHPHSYYFDRYPAVIEATVVYKQLDLRFRNDGPTGILVDTATTDTSVTVTLYGARRYEVTTEYGPRTKVVQPQTVYLQEPDCNPTDGLPGFHQEAFRVVKQGGKEIRRERFAWRYDPEPHFVCGPPPSATP</sequence>
<proteinExistence type="predicted"/>
<evidence type="ECO:0000259" key="2">
    <source>
        <dbReference type="Pfam" id="PF12229"/>
    </source>
</evidence>
<evidence type="ECO:0000313" key="3">
    <source>
        <dbReference type="EMBL" id="GGM31064.1"/>
    </source>
</evidence>
<organism evidence="3 4">
    <name type="scientific">Dactylosporangium sucinum</name>
    <dbReference type="NCBI Taxonomy" id="1424081"/>
    <lineage>
        <taxon>Bacteria</taxon>
        <taxon>Bacillati</taxon>
        <taxon>Actinomycetota</taxon>
        <taxon>Actinomycetes</taxon>
        <taxon>Micromonosporales</taxon>
        <taxon>Micromonosporaceae</taxon>
        <taxon>Dactylosporangium</taxon>
    </lineage>
</organism>
<reference evidence="3" key="1">
    <citation type="journal article" date="2014" name="Int. J. Syst. Evol. Microbiol.">
        <title>Complete genome sequence of Corynebacterium casei LMG S-19264T (=DSM 44701T), isolated from a smear-ripened cheese.</title>
        <authorList>
            <consortium name="US DOE Joint Genome Institute (JGI-PGF)"/>
            <person name="Walter F."/>
            <person name="Albersmeier A."/>
            <person name="Kalinowski J."/>
            <person name="Ruckert C."/>
        </authorList>
    </citation>
    <scope>NUCLEOTIDE SEQUENCE</scope>
    <source>
        <strain evidence="3">JCM 19831</strain>
    </source>
</reference>
<comment type="caution">
    <text evidence="3">The sequence shown here is derived from an EMBL/GenBank/DDBJ whole genome shotgun (WGS) entry which is preliminary data.</text>
</comment>
<dbReference type="EMBL" id="BMPI01000015">
    <property type="protein sequence ID" value="GGM31064.1"/>
    <property type="molecule type" value="Genomic_DNA"/>
</dbReference>
<gene>
    <name evidence="3" type="ORF">GCM10007977_035390</name>
</gene>
<dbReference type="InterPro" id="IPR052913">
    <property type="entry name" value="Glycopeptide_resist_protein"/>
</dbReference>
<dbReference type="PANTHER" id="PTHR35788">
    <property type="entry name" value="EXPORTED PROTEIN-RELATED"/>
    <property type="match status" value="1"/>
</dbReference>
<keyword evidence="1" id="KW-0732">Signal</keyword>
<dbReference type="InterPro" id="IPR007391">
    <property type="entry name" value="Vancomycin_resist_VanW"/>
</dbReference>
<accession>A0A917WTL8</accession>
<dbReference type="InterPro" id="IPR022029">
    <property type="entry name" value="YoaR-like_PG-bd"/>
</dbReference>
<keyword evidence="4" id="KW-1185">Reference proteome</keyword>
<dbReference type="Pfam" id="PF12229">
    <property type="entry name" value="PG_binding_4"/>
    <property type="match status" value="1"/>
</dbReference>
<feature type="domain" description="YoaR-like putative peptidoglycan binding" evidence="2">
    <location>
        <begin position="247"/>
        <end position="305"/>
    </location>
</feature>
<evidence type="ECO:0000313" key="4">
    <source>
        <dbReference type="Proteomes" id="UP000642070"/>
    </source>
</evidence>
<dbReference type="Pfam" id="PF04294">
    <property type="entry name" value="VanW"/>
    <property type="match status" value="1"/>
</dbReference>
<name>A0A917WTL8_9ACTN</name>